<gene>
    <name evidence="7" type="ORF">GOBAR_AA04659</name>
</gene>
<evidence type="ECO:0000313" key="8">
    <source>
        <dbReference type="Proteomes" id="UP000239757"/>
    </source>
</evidence>
<dbReference type="InterPro" id="IPR007527">
    <property type="entry name" value="Znf_SWIM"/>
</dbReference>
<dbReference type="PROSITE" id="PS50966">
    <property type="entry name" value="ZF_SWIM"/>
    <property type="match status" value="1"/>
</dbReference>
<dbReference type="AlphaFoldDB" id="A0A2P5YK30"/>
<dbReference type="GO" id="GO:0008270">
    <property type="term" value="F:zinc ion binding"/>
    <property type="evidence" value="ECO:0007669"/>
    <property type="project" value="UniProtKB-KW"/>
</dbReference>
<evidence type="ECO:0000256" key="1">
    <source>
        <dbReference type="ARBA" id="ARBA00022723"/>
    </source>
</evidence>
<keyword evidence="2 4" id="KW-0863">Zinc-finger</keyword>
<sequence length="308" mass="34622">MELVDDEEVETMIALYCGKHKNSPIHLFAELAGVEKNEDLTAYGEEHGAQEPCIVSSILYVDSESTIRAINIDLNVVPDIDVVGNDGYDSSDPYNQEVDSDSDPDIDEVPDDIDDEDMNDEGNINASSVGNQIRHIVIHNNPGPHKSLIDPSAAYVAKFSEYSKILPAHWLAENEFPVLPDLSIWEVPPTTFKLVPDKELLNQMEAGHVFIEDVRDIIVANHQMARSMNVEVYSQRLEMFQVMETIGHRPGIPPRSYGVDLRNRRCDCRRFQTLHYPCAHVVAACAKVSLNVEKFVDDVYTLESTLRV</sequence>
<evidence type="ECO:0000256" key="5">
    <source>
        <dbReference type="SAM" id="MobiDB-lite"/>
    </source>
</evidence>
<feature type="domain" description="SWIM-type" evidence="6">
    <location>
        <begin position="257"/>
        <end position="289"/>
    </location>
</feature>
<protein>
    <recommendedName>
        <fullName evidence="6">SWIM-type domain-containing protein</fullName>
    </recommendedName>
</protein>
<name>A0A2P5YK30_GOSBA</name>
<evidence type="ECO:0000313" key="7">
    <source>
        <dbReference type="EMBL" id="PPS15925.1"/>
    </source>
</evidence>
<dbReference type="EMBL" id="KZ663086">
    <property type="protein sequence ID" value="PPS15925.1"/>
    <property type="molecule type" value="Genomic_DNA"/>
</dbReference>
<keyword evidence="3" id="KW-0862">Zinc</keyword>
<dbReference type="Pfam" id="PF04434">
    <property type="entry name" value="SWIM"/>
    <property type="match status" value="1"/>
</dbReference>
<proteinExistence type="predicted"/>
<feature type="compositionally biased region" description="Acidic residues" evidence="5">
    <location>
        <begin position="98"/>
        <end position="113"/>
    </location>
</feature>
<reference evidence="7 8" key="1">
    <citation type="submission" date="2015-01" db="EMBL/GenBank/DDBJ databases">
        <title>Genome of allotetraploid Gossypium barbadense reveals genomic plasticity and fiber elongation in cotton evolution.</title>
        <authorList>
            <person name="Chen X."/>
            <person name="Liu X."/>
            <person name="Zhao B."/>
            <person name="Zheng H."/>
            <person name="Hu Y."/>
            <person name="Lu G."/>
            <person name="Yang C."/>
            <person name="Chen J."/>
            <person name="Shan C."/>
            <person name="Zhang L."/>
            <person name="Zhou Y."/>
            <person name="Wang L."/>
            <person name="Guo W."/>
            <person name="Bai Y."/>
            <person name="Ruan J."/>
            <person name="Shangguan X."/>
            <person name="Mao Y."/>
            <person name="Jiang J."/>
            <person name="Zhu Y."/>
            <person name="Lei J."/>
            <person name="Kang H."/>
            <person name="Chen S."/>
            <person name="He X."/>
            <person name="Wang R."/>
            <person name="Wang Y."/>
            <person name="Chen J."/>
            <person name="Wang L."/>
            <person name="Yu S."/>
            <person name="Wang B."/>
            <person name="Wei J."/>
            <person name="Song S."/>
            <person name="Lu X."/>
            <person name="Gao Z."/>
            <person name="Gu W."/>
            <person name="Deng X."/>
            <person name="Ma D."/>
            <person name="Wang S."/>
            <person name="Liang W."/>
            <person name="Fang L."/>
            <person name="Cai C."/>
            <person name="Zhu X."/>
            <person name="Zhou B."/>
            <person name="Zhang Y."/>
            <person name="Chen Z."/>
            <person name="Xu S."/>
            <person name="Zhu R."/>
            <person name="Wang S."/>
            <person name="Zhang T."/>
            <person name="Zhao G."/>
        </authorList>
    </citation>
    <scope>NUCLEOTIDE SEQUENCE [LARGE SCALE GENOMIC DNA]</scope>
    <source>
        <strain evidence="8">cv. Xinhai21</strain>
        <tissue evidence="7">Leaf</tissue>
    </source>
</reference>
<dbReference type="SMART" id="SM00575">
    <property type="entry name" value="ZnF_PMZ"/>
    <property type="match status" value="1"/>
</dbReference>
<evidence type="ECO:0000256" key="2">
    <source>
        <dbReference type="ARBA" id="ARBA00022771"/>
    </source>
</evidence>
<organism evidence="7 8">
    <name type="scientific">Gossypium barbadense</name>
    <name type="common">Sea Island cotton</name>
    <name type="synonym">Hibiscus barbadensis</name>
    <dbReference type="NCBI Taxonomy" id="3634"/>
    <lineage>
        <taxon>Eukaryota</taxon>
        <taxon>Viridiplantae</taxon>
        <taxon>Streptophyta</taxon>
        <taxon>Embryophyta</taxon>
        <taxon>Tracheophyta</taxon>
        <taxon>Spermatophyta</taxon>
        <taxon>Magnoliopsida</taxon>
        <taxon>eudicotyledons</taxon>
        <taxon>Gunneridae</taxon>
        <taxon>Pentapetalae</taxon>
        <taxon>rosids</taxon>
        <taxon>malvids</taxon>
        <taxon>Malvales</taxon>
        <taxon>Malvaceae</taxon>
        <taxon>Malvoideae</taxon>
        <taxon>Gossypium</taxon>
    </lineage>
</organism>
<evidence type="ECO:0000259" key="6">
    <source>
        <dbReference type="PROSITE" id="PS50966"/>
    </source>
</evidence>
<evidence type="ECO:0000256" key="4">
    <source>
        <dbReference type="PROSITE-ProRule" id="PRU00325"/>
    </source>
</evidence>
<dbReference type="Proteomes" id="UP000239757">
    <property type="component" value="Unassembled WGS sequence"/>
</dbReference>
<dbReference type="InterPro" id="IPR006564">
    <property type="entry name" value="Znf_PMZ"/>
</dbReference>
<feature type="region of interest" description="Disordered" evidence="5">
    <location>
        <begin position="85"/>
        <end position="113"/>
    </location>
</feature>
<evidence type="ECO:0000256" key="3">
    <source>
        <dbReference type="ARBA" id="ARBA00022833"/>
    </source>
</evidence>
<keyword evidence="1" id="KW-0479">Metal-binding</keyword>
<accession>A0A2P5YK30</accession>